<reference evidence="5 6" key="1">
    <citation type="submission" date="2017-01" db="EMBL/GenBank/DDBJ databases">
        <authorList>
            <person name="Mah S.A."/>
            <person name="Swanson W.J."/>
            <person name="Moy G.W."/>
            <person name="Vacquier V.D."/>
        </authorList>
    </citation>
    <scope>NUCLEOTIDE SEQUENCE [LARGE SCALE GENOMIC DNA]</scope>
    <source>
        <strain evidence="5 6">DCY110</strain>
    </source>
</reference>
<evidence type="ECO:0000256" key="2">
    <source>
        <dbReference type="PROSITE-ProRule" id="PRU00169"/>
    </source>
</evidence>
<keyword evidence="1" id="KW-0238">DNA-binding</keyword>
<organism evidence="5 6">
    <name type="scientific">Rhodoferax koreensis</name>
    <dbReference type="NCBI Taxonomy" id="1842727"/>
    <lineage>
        <taxon>Bacteria</taxon>
        <taxon>Pseudomonadati</taxon>
        <taxon>Pseudomonadota</taxon>
        <taxon>Betaproteobacteria</taxon>
        <taxon>Burkholderiales</taxon>
        <taxon>Comamonadaceae</taxon>
        <taxon>Rhodoferax</taxon>
    </lineage>
</organism>
<dbReference type="SMART" id="SM00448">
    <property type="entry name" value="REC"/>
    <property type="match status" value="1"/>
</dbReference>
<dbReference type="OrthoDB" id="3374006at2"/>
<dbReference type="InterPro" id="IPR001789">
    <property type="entry name" value="Sig_transdc_resp-reg_receiver"/>
</dbReference>
<sequence>MKVLLVDDHALFRAGLRLLLSTIAPDMQVLEAGTVEQVEALAAAHTDLQLCLLDLKLKEQHGLLALNRIKLLAPSVAVVVVSAADDQASIRASLDAGAMSYVPKSMPPEMLTLAMRQVLAGRIYLPEDMLLSEAAASPDTTAPALSPRQADVLAGLSRGLPTKIIARELGLSEHTVKEYIAALFQALGVHNRTEAVIKAARLGLGPSADHY</sequence>
<dbReference type="GO" id="GO:0003677">
    <property type="term" value="F:DNA binding"/>
    <property type="evidence" value="ECO:0007669"/>
    <property type="project" value="UniProtKB-KW"/>
</dbReference>
<dbReference type="KEGG" id="rhy:RD110_13055"/>
<evidence type="ECO:0008006" key="7">
    <source>
        <dbReference type="Google" id="ProtNLM"/>
    </source>
</evidence>
<gene>
    <name evidence="5" type="ORF">RD110_13055</name>
</gene>
<dbReference type="GO" id="GO:0006355">
    <property type="term" value="P:regulation of DNA-templated transcription"/>
    <property type="evidence" value="ECO:0007669"/>
    <property type="project" value="InterPro"/>
</dbReference>
<evidence type="ECO:0000259" key="3">
    <source>
        <dbReference type="PROSITE" id="PS50043"/>
    </source>
</evidence>
<dbReference type="SUPFAM" id="SSF52172">
    <property type="entry name" value="CheY-like"/>
    <property type="match status" value="1"/>
</dbReference>
<dbReference type="SUPFAM" id="SSF46894">
    <property type="entry name" value="C-terminal effector domain of the bipartite response regulators"/>
    <property type="match status" value="1"/>
</dbReference>
<dbReference type="GO" id="GO:0000160">
    <property type="term" value="P:phosphorelay signal transduction system"/>
    <property type="evidence" value="ECO:0007669"/>
    <property type="project" value="InterPro"/>
</dbReference>
<dbReference type="EMBL" id="CP019236">
    <property type="protein sequence ID" value="APW38008.1"/>
    <property type="molecule type" value="Genomic_DNA"/>
</dbReference>
<evidence type="ECO:0000256" key="1">
    <source>
        <dbReference type="ARBA" id="ARBA00023125"/>
    </source>
</evidence>
<dbReference type="CDD" id="cd06170">
    <property type="entry name" value="LuxR_C_like"/>
    <property type="match status" value="1"/>
</dbReference>
<dbReference type="AlphaFoldDB" id="A0A1P8JW97"/>
<dbReference type="PANTHER" id="PTHR45566">
    <property type="entry name" value="HTH-TYPE TRANSCRIPTIONAL REGULATOR YHJB-RELATED"/>
    <property type="match status" value="1"/>
</dbReference>
<dbReference type="RefSeq" id="WP_076199887.1">
    <property type="nucleotide sequence ID" value="NZ_CP019236.1"/>
</dbReference>
<feature type="modified residue" description="4-aspartylphosphate" evidence="2">
    <location>
        <position position="54"/>
    </location>
</feature>
<dbReference type="SMART" id="SM00421">
    <property type="entry name" value="HTH_LUXR"/>
    <property type="match status" value="1"/>
</dbReference>
<dbReference type="Pfam" id="PF00072">
    <property type="entry name" value="Response_reg"/>
    <property type="match status" value="1"/>
</dbReference>
<proteinExistence type="predicted"/>
<dbReference type="InterPro" id="IPR051015">
    <property type="entry name" value="EvgA-like"/>
</dbReference>
<dbReference type="Proteomes" id="UP000186609">
    <property type="component" value="Chromosome"/>
</dbReference>
<keyword evidence="2" id="KW-0597">Phosphoprotein</keyword>
<keyword evidence="6" id="KW-1185">Reference proteome</keyword>
<dbReference type="Gene3D" id="3.40.50.2300">
    <property type="match status" value="1"/>
</dbReference>
<protein>
    <recommendedName>
        <fullName evidence="7">DNA-binding response regulator</fullName>
    </recommendedName>
</protein>
<name>A0A1P8JW97_9BURK</name>
<dbReference type="Pfam" id="PF00196">
    <property type="entry name" value="GerE"/>
    <property type="match status" value="1"/>
</dbReference>
<evidence type="ECO:0000259" key="4">
    <source>
        <dbReference type="PROSITE" id="PS50110"/>
    </source>
</evidence>
<dbReference type="PRINTS" id="PR00038">
    <property type="entry name" value="HTHLUXR"/>
</dbReference>
<dbReference type="InterPro" id="IPR000792">
    <property type="entry name" value="Tscrpt_reg_LuxR_C"/>
</dbReference>
<evidence type="ECO:0000313" key="6">
    <source>
        <dbReference type="Proteomes" id="UP000186609"/>
    </source>
</evidence>
<dbReference type="STRING" id="1842727.RD110_13055"/>
<dbReference type="PANTHER" id="PTHR45566:SF1">
    <property type="entry name" value="HTH-TYPE TRANSCRIPTIONAL REGULATOR YHJB-RELATED"/>
    <property type="match status" value="1"/>
</dbReference>
<dbReference type="PROSITE" id="PS50043">
    <property type="entry name" value="HTH_LUXR_2"/>
    <property type="match status" value="1"/>
</dbReference>
<feature type="domain" description="Response regulatory" evidence="4">
    <location>
        <begin position="2"/>
        <end position="119"/>
    </location>
</feature>
<evidence type="ECO:0000313" key="5">
    <source>
        <dbReference type="EMBL" id="APW38008.1"/>
    </source>
</evidence>
<dbReference type="InterPro" id="IPR016032">
    <property type="entry name" value="Sig_transdc_resp-reg_C-effctor"/>
</dbReference>
<dbReference type="PROSITE" id="PS50110">
    <property type="entry name" value="RESPONSE_REGULATORY"/>
    <property type="match status" value="1"/>
</dbReference>
<accession>A0A1P8JW97</accession>
<feature type="domain" description="HTH luxR-type" evidence="3">
    <location>
        <begin position="138"/>
        <end position="203"/>
    </location>
</feature>
<dbReference type="InterPro" id="IPR011006">
    <property type="entry name" value="CheY-like_superfamily"/>
</dbReference>